<dbReference type="Proteomes" id="UP000317904">
    <property type="component" value="Unassembled WGS sequence"/>
</dbReference>
<dbReference type="AlphaFoldDB" id="A0A502M9T6"/>
<protein>
    <submittedName>
        <fullName evidence="2">Cysteine hydrolase</fullName>
    </submittedName>
</protein>
<accession>A0A502M9T6</accession>
<dbReference type="PANTHER" id="PTHR47297">
    <property type="match status" value="1"/>
</dbReference>
<organism evidence="2 3">
    <name type="scientific">Mycoplasma struthionis</name>
    <dbReference type="NCBI Taxonomy" id="538220"/>
    <lineage>
        <taxon>Bacteria</taxon>
        <taxon>Bacillati</taxon>
        <taxon>Mycoplasmatota</taxon>
        <taxon>Mollicutes</taxon>
        <taxon>Mycoplasmataceae</taxon>
        <taxon>Mycoplasma</taxon>
    </lineage>
</organism>
<dbReference type="RefSeq" id="WP_140700848.1">
    <property type="nucleotide sequence ID" value="NZ_VFSY01000001.1"/>
</dbReference>
<reference evidence="2 3" key="1">
    <citation type="submission" date="2019-06" db="EMBL/GenBank/DDBJ databases">
        <title>A comparative genomics study of ostrich specific Mycoplasmas.</title>
        <authorList>
            <person name="Botes A."/>
            <person name="Nel T."/>
        </authorList>
    </citation>
    <scope>NUCLEOTIDE SEQUENCE [LARGE SCALE GENOMIC DNA]</scope>
    <source>
        <strain evidence="2 3">Ms01</strain>
    </source>
</reference>
<sequence length="179" mass="20380">MKKNAIFVVDMVNGFCTSGSLASQDIAKLIPAQKDFLEKKVAKNKSKIIFLCDAHSENDIEMLSYPIHCLKGSFESNIVKELKPFADQIIYKNTTNSFFAIDKKLYEEFDSYEIIGCCSDICILQFALSLKMYLNSKQINKNVIVYENLVSTFNSENHNKDEFHNMAIKLLKNAGILIK</sequence>
<dbReference type="InterPro" id="IPR036380">
    <property type="entry name" value="Isochorismatase-like_sf"/>
</dbReference>
<evidence type="ECO:0000313" key="3">
    <source>
        <dbReference type="Proteomes" id="UP000317904"/>
    </source>
</evidence>
<evidence type="ECO:0000259" key="1">
    <source>
        <dbReference type="Pfam" id="PF00857"/>
    </source>
</evidence>
<keyword evidence="2" id="KW-0378">Hydrolase</keyword>
<comment type="caution">
    <text evidence="2">The sequence shown here is derived from an EMBL/GenBank/DDBJ whole genome shotgun (WGS) entry which is preliminary data.</text>
</comment>
<dbReference type="Pfam" id="PF00857">
    <property type="entry name" value="Isochorismatase"/>
    <property type="match status" value="1"/>
</dbReference>
<dbReference type="Gene3D" id="3.40.50.850">
    <property type="entry name" value="Isochorismatase-like"/>
    <property type="match status" value="1"/>
</dbReference>
<feature type="domain" description="Isochorismatase-like" evidence="1">
    <location>
        <begin position="5"/>
        <end position="160"/>
    </location>
</feature>
<dbReference type="CDD" id="cd00431">
    <property type="entry name" value="cysteine_hydrolases"/>
    <property type="match status" value="1"/>
</dbReference>
<dbReference type="EMBL" id="VFSY01000001">
    <property type="protein sequence ID" value="TPI03103.1"/>
    <property type="molecule type" value="Genomic_DNA"/>
</dbReference>
<dbReference type="InterPro" id="IPR044717">
    <property type="entry name" value="NIC1"/>
</dbReference>
<evidence type="ECO:0000313" key="2">
    <source>
        <dbReference type="EMBL" id="TPI03103.1"/>
    </source>
</evidence>
<proteinExistence type="predicted"/>
<dbReference type="GO" id="GO:0019365">
    <property type="term" value="P:pyridine nucleotide salvage"/>
    <property type="evidence" value="ECO:0007669"/>
    <property type="project" value="InterPro"/>
</dbReference>
<name>A0A502M9T6_9MOLU</name>
<dbReference type="PANTHER" id="PTHR47297:SF2">
    <property type="entry name" value="OS02G0606800 PROTEIN"/>
    <property type="match status" value="1"/>
</dbReference>
<dbReference type="SUPFAM" id="SSF52499">
    <property type="entry name" value="Isochorismatase-like hydrolases"/>
    <property type="match status" value="1"/>
</dbReference>
<gene>
    <name evidence="2" type="ORF">FJM01_00115</name>
</gene>
<dbReference type="GO" id="GO:0008936">
    <property type="term" value="F:nicotinamidase activity"/>
    <property type="evidence" value="ECO:0007669"/>
    <property type="project" value="InterPro"/>
</dbReference>
<dbReference type="InterPro" id="IPR000868">
    <property type="entry name" value="Isochorismatase-like_dom"/>
</dbReference>